<organism evidence="8 9">
    <name type="scientific">Chitinophaga ginsengisoli</name>
    <dbReference type="NCBI Taxonomy" id="363837"/>
    <lineage>
        <taxon>Bacteria</taxon>
        <taxon>Pseudomonadati</taxon>
        <taxon>Bacteroidota</taxon>
        <taxon>Chitinophagia</taxon>
        <taxon>Chitinophagales</taxon>
        <taxon>Chitinophagaceae</taxon>
        <taxon>Chitinophaga</taxon>
    </lineage>
</organism>
<dbReference type="Proteomes" id="UP000240978">
    <property type="component" value="Unassembled WGS sequence"/>
</dbReference>
<accession>A0A2P8GAK9</accession>
<evidence type="ECO:0000256" key="7">
    <source>
        <dbReference type="SAM" id="Phobius"/>
    </source>
</evidence>
<evidence type="ECO:0000313" key="8">
    <source>
        <dbReference type="EMBL" id="PSL31027.1"/>
    </source>
</evidence>
<dbReference type="AlphaFoldDB" id="A0A2P8GAK9"/>
<dbReference type="EMBL" id="PYGK01000005">
    <property type="protein sequence ID" value="PSL31027.1"/>
    <property type="molecule type" value="Genomic_DNA"/>
</dbReference>
<keyword evidence="9" id="KW-1185">Reference proteome</keyword>
<comment type="similarity">
    <text evidence="2">Belongs to the DoxX family.</text>
</comment>
<evidence type="ECO:0000256" key="2">
    <source>
        <dbReference type="ARBA" id="ARBA00006679"/>
    </source>
</evidence>
<comment type="caution">
    <text evidence="8">The sequence shown here is derived from an EMBL/GenBank/DDBJ whole genome shotgun (WGS) entry which is preliminary data.</text>
</comment>
<feature type="transmembrane region" description="Helical" evidence="7">
    <location>
        <begin position="72"/>
        <end position="102"/>
    </location>
</feature>
<dbReference type="PANTHER" id="PTHR33452:SF1">
    <property type="entry name" value="INNER MEMBRANE PROTEIN YPHA-RELATED"/>
    <property type="match status" value="1"/>
</dbReference>
<dbReference type="InterPro" id="IPR051907">
    <property type="entry name" value="DoxX-like_oxidoreductase"/>
</dbReference>
<evidence type="ECO:0000256" key="3">
    <source>
        <dbReference type="ARBA" id="ARBA00022475"/>
    </source>
</evidence>
<feature type="transmembrane region" description="Helical" evidence="7">
    <location>
        <begin position="114"/>
        <end position="132"/>
    </location>
</feature>
<gene>
    <name evidence="8" type="ORF">CLV42_105390</name>
</gene>
<keyword evidence="4 7" id="KW-0812">Transmembrane</keyword>
<comment type="subcellular location">
    <subcellularLocation>
        <location evidence="1">Cell membrane</location>
        <topology evidence="1">Multi-pass membrane protein</topology>
    </subcellularLocation>
</comment>
<proteinExistence type="inferred from homology"/>
<name>A0A2P8GAK9_9BACT</name>
<evidence type="ECO:0000256" key="5">
    <source>
        <dbReference type="ARBA" id="ARBA00022989"/>
    </source>
</evidence>
<dbReference type="PANTHER" id="PTHR33452">
    <property type="entry name" value="OXIDOREDUCTASE CATD-RELATED"/>
    <property type="match status" value="1"/>
</dbReference>
<sequence length="145" mass="16294">MKKIFQIITRTNPSDKAQHWVLLVYRVLLSAELIYAHGLKKMGVGVAEAEVIPNPLHLPEAFNSLFADAANLVFPLFVIVGLFTRIAILPILAVTLTGYFVLHFHDAPLIKDTPYIYSLNYLLLLVMGPGRYSLDAYIFKRSGHL</sequence>
<protein>
    <submittedName>
        <fullName evidence="8">Putative oxidoreductase</fullName>
    </submittedName>
</protein>
<dbReference type="Pfam" id="PF07681">
    <property type="entry name" value="DoxX"/>
    <property type="match status" value="1"/>
</dbReference>
<keyword evidence="6 7" id="KW-0472">Membrane</keyword>
<evidence type="ECO:0000313" key="9">
    <source>
        <dbReference type="Proteomes" id="UP000240978"/>
    </source>
</evidence>
<dbReference type="InterPro" id="IPR032808">
    <property type="entry name" value="DoxX"/>
</dbReference>
<dbReference type="GO" id="GO:0005886">
    <property type="term" value="C:plasma membrane"/>
    <property type="evidence" value="ECO:0007669"/>
    <property type="project" value="UniProtKB-SubCell"/>
</dbReference>
<reference evidence="8 9" key="1">
    <citation type="submission" date="2018-03" db="EMBL/GenBank/DDBJ databases">
        <title>Genomic Encyclopedia of Archaeal and Bacterial Type Strains, Phase II (KMG-II): from individual species to whole genera.</title>
        <authorList>
            <person name="Goeker M."/>
        </authorList>
    </citation>
    <scope>NUCLEOTIDE SEQUENCE [LARGE SCALE GENOMIC DNA]</scope>
    <source>
        <strain evidence="8 9">DSM 18107</strain>
    </source>
</reference>
<dbReference type="OrthoDB" id="9813193at2"/>
<keyword evidence="3" id="KW-1003">Cell membrane</keyword>
<keyword evidence="5 7" id="KW-1133">Transmembrane helix</keyword>
<evidence type="ECO:0000256" key="4">
    <source>
        <dbReference type="ARBA" id="ARBA00022692"/>
    </source>
</evidence>
<evidence type="ECO:0000256" key="1">
    <source>
        <dbReference type="ARBA" id="ARBA00004651"/>
    </source>
</evidence>
<dbReference type="RefSeq" id="WP_106602847.1">
    <property type="nucleotide sequence ID" value="NZ_PYGK01000005.1"/>
</dbReference>
<evidence type="ECO:0000256" key="6">
    <source>
        <dbReference type="ARBA" id="ARBA00023136"/>
    </source>
</evidence>